<sequence>NTTLAWDTDVPNITPCFRSTILTWAPCSLTWFFALFEISTLVKCRRNPNPWSWLYILKLVFQVLTYVVCLAQLAASSISYLQHEADLAEVAGITIILCTLILITSLTICARWKGLRSSVVIPLFWLLLAFSTGLTGYSDLVEYAQGQLSIRVLCNVCLFLLALVQLVLSSLSDRVAPYERLGGQTYYCVVNEWTLFPRLVFAYMWRIVILGYRNQLELSSLNPLCTDLKCSTVSATFHRTAFKRPLSVGVDDDGNCVTVNGPLRPKRRSLYSVILKICGWEVFVSSVVEVMQIVFSFLPPVMLSFILEYLQNKEYGWHGYVYALGYAVFQFLSGVMDAHAVYLIGIGAYKVQSALVAALYRKVFLIDSRSRRQYTAGEIMNLMSVDVEEVSQFLLLSTQFWTVPLRIIMTLALLWQYLGPSCLATVAVMVLVSGATSFVAMLSDKYQTKQMGFKDIRLRQINEILNGIKVLKLSAWELPFMEKVKETRTKELSFLKRFALLDSVFGFLWGVAPHVAALASFATFLLVSPSNQLTPSIAFTSFSLFMLLRFPMGILPDVISRFIRFMVSLGRLSKFLNEAELDEHTVGSSPLPGLPVLKDVDLSVAKGSLVAVVGTVGSGKSSLLSAILGSLEKISGSVDVQGQLAYVPQQSWIQNATVKGNIVFTNAVDEERYEQVVDACALRPDIEMLPGGENTEIGEKGINLSGGQKLRLSLARAVYHDGDVYLLDDPFSAVDVHVATHLFEHVVGPTGLLKSKTRILVTHSVTFLPQVDWIVLLDKGVIKEQGTYSDLLAKKGSDFSAFLQKHVKGNSSSASLDSADEDGTEKPAEEPKDKGDKDQSRLTDEEAVGTGYFGSSVWLSKWSTDPDPSRRNGYLTGFGLFLVSTSIFNFVLWIVFMLGCLRAAASFHEQLLRSVMRSPLSFFDTTPMGRIVNRFSRDIESIDNDVPLSMNMTMGNILWVTMLSVLVCILSVYFIAVVAFTLFFFLCLTVISLPSFRHVHRLQSVSRSPVFTHFSETISGATSIRAFGVRTQFLRTLESRVDDNINCCYHSTGLDGCRMVFSNLLAMVMTSGAVLLTVAGRDALNPGVVGLVLAYTLQVSDAASYTYKMFALLETSLVAVERVKEYLHLTEEAPWRNAEVQPPAEWPTRGDVTYADYSASYREDLEDVLRHINFTAHDGQKIGLVGRTGAGKSSFALALFRIIEPRNGSIVVDSVDITKIGLHDLRSKMTIIPQDPVLFAGTLRWNLDPFEEHSDESVWRALEQAHLKDFVARQELGLNHEIVEGGDNLSAGQRQLVCLTRALLRQSRVLVLDEATSSVDLDTDHLVKETIRTEFRDTTIITIAHRLHTIMDCDRILVLSGGEIAEEGSPKELLQREDGLFRAMAKDAGLT</sequence>
<proteinExistence type="predicted"/>
<comment type="caution">
    <text evidence="1">The sequence shown here is derived from an EMBL/GenBank/DDBJ whole genome shotgun (WGS) entry which is preliminary data.</text>
</comment>
<dbReference type="Proteomes" id="UP000805193">
    <property type="component" value="Unassembled WGS sequence"/>
</dbReference>
<protein>
    <submittedName>
        <fullName evidence="1">Uncharacterized protein</fullName>
    </submittedName>
</protein>
<keyword evidence="2" id="KW-1185">Reference proteome</keyword>
<evidence type="ECO:0000313" key="2">
    <source>
        <dbReference type="Proteomes" id="UP000805193"/>
    </source>
</evidence>
<name>A0AC60PIY0_IXOPE</name>
<evidence type="ECO:0000313" key="1">
    <source>
        <dbReference type="EMBL" id="KAG0420746.1"/>
    </source>
</evidence>
<gene>
    <name evidence="1" type="ORF">HPB47_003320</name>
</gene>
<reference evidence="1 2" key="1">
    <citation type="journal article" date="2020" name="Cell">
        <title>Large-Scale Comparative Analyses of Tick Genomes Elucidate Their Genetic Diversity and Vector Capacities.</title>
        <authorList>
            <consortium name="Tick Genome and Microbiome Consortium (TIGMIC)"/>
            <person name="Jia N."/>
            <person name="Wang J."/>
            <person name="Shi W."/>
            <person name="Du L."/>
            <person name="Sun Y."/>
            <person name="Zhan W."/>
            <person name="Jiang J.F."/>
            <person name="Wang Q."/>
            <person name="Zhang B."/>
            <person name="Ji P."/>
            <person name="Bell-Sakyi L."/>
            <person name="Cui X.M."/>
            <person name="Yuan T.T."/>
            <person name="Jiang B.G."/>
            <person name="Yang W.F."/>
            <person name="Lam T.T."/>
            <person name="Chang Q.C."/>
            <person name="Ding S.J."/>
            <person name="Wang X.J."/>
            <person name="Zhu J.G."/>
            <person name="Ruan X.D."/>
            <person name="Zhao L."/>
            <person name="Wei J.T."/>
            <person name="Ye R.Z."/>
            <person name="Que T.C."/>
            <person name="Du C.H."/>
            <person name="Zhou Y.H."/>
            <person name="Cheng J.X."/>
            <person name="Dai P.F."/>
            <person name="Guo W.B."/>
            <person name="Han X.H."/>
            <person name="Huang E.J."/>
            <person name="Li L.F."/>
            <person name="Wei W."/>
            <person name="Gao Y.C."/>
            <person name="Liu J.Z."/>
            <person name="Shao H.Z."/>
            <person name="Wang X."/>
            <person name="Wang C.C."/>
            <person name="Yang T.C."/>
            <person name="Huo Q.B."/>
            <person name="Li W."/>
            <person name="Chen H.Y."/>
            <person name="Chen S.E."/>
            <person name="Zhou L.G."/>
            <person name="Ni X.B."/>
            <person name="Tian J.H."/>
            <person name="Sheng Y."/>
            <person name="Liu T."/>
            <person name="Pan Y.S."/>
            <person name="Xia L.Y."/>
            <person name="Li J."/>
            <person name="Zhao F."/>
            <person name="Cao W.C."/>
        </authorList>
    </citation>
    <scope>NUCLEOTIDE SEQUENCE [LARGE SCALE GENOMIC DNA]</scope>
    <source>
        <strain evidence="1">Iper-2018</strain>
    </source>
</reference>
<organism evidence="1 2">
    <name type="scientific">Ixodes persulcatus</name>
    <name type="common">Taiga tick</name>
    <dbReference type="NCBI Taxonomy" id="34615"/>
    <lineage>
        <taxon>Eukaryota</taxon>
        <taxon>Metazoa</taxon>
        <taxon>Ecdysozoa</taxon>
        <taxon>Arthropoda</taxon>
        <taxon>Chelicerata</taxon>
        <taxon>Arachnida</taxon>
        <taxon>Acari</taxon>
        <taxon>Parasitiformes</taxon>
        <taxon>Ixodida</taxon>
        <taxon>Ixodoidea</taxon>
        <taxon>Ixodidae</taxon>
        <taxon>Ixodinae</taxon>
        <taxon>Ixodes</taxon>
    </lineage>
</organism>
<accession>A0AC60PIY0</accession>
<feature type="non-terminal residue" evidence="1">
    <location>
        <position position="1"/>
    </location>
</feature>
<dbReference type="EMBL" id="JABSTQ010010479">
    <property type="protein sequence ID" value="KAG0420746.1"/>
    <property type="molecule type" value="Genomic_DNA"/>
</dbReference>